<keyword evidence="1" id="KW-1133">Transmembrane helix</keyword>
<gene>
    <name evidence="2" type="ORF">KC717_04805</name>
</gene>
<keyword evidence="1" id="KW-0812">Transmembrane</keyword>
<organism evidence="2 3">
    <name type="scientific">Candidatus Dojkabacteria bacterium</name>
    <dbReference type="NCBI Taxonomy" id="2099670"/>
    <lineage>
        <taxon>Bacteria</taxon>
        <taxon>Candidatus Dojkabacteria</taxon>
    </lineage>
</organism>
<keyword evidence="1" id="KW-0472">Membrane</keyword>
<dbReference type="AlphaFoldDB" id="A0A955L8F3"/>
<name>A0A955L8F3_9BACT</name>
<protein>
    <submittedName>
        <fullName evidence="2">Uncharacterized protein</fullName>
    </submittedName>
</protein>
<sequence>MNYFTYIVLGLLVSIIGIFLIRSKLIRVMSFGIRVTFIGLILTTIVSLFGSDLFTQLADASLKKSGVHEVIQEVDSTLRFDFVKDSAEDIWDDLKGLFGGDEEVEQAEEIVINEEGVLETRLYPLLVNMIGNLYQYTTLILSLLGLILLTYISYATQSVQEAVKLDHKVNALEKRLRVLEHRG</sequence>
<proteinExistence type="predicted"/>
<comment type="caution">
    <text evidence="2">The sequence shown here is derived from an EMBL/GenBank/DDBJ whole genome shotgun (WGS) entry which is preliminary data.</text>
</comment>
<evidence type="ECO:0000256" key="1">
    <source>
        <dbReference type="SAM" id="Phobius"/>
    </source>
</evidence>
<reference evidence="2" key="2">
    <citation type="journal article" date="2021" name="Microbiome">
        <title>Successional dynamics and alternative stable states in a saline activated sludge microbial community over 9 years.</title>
        <authorList>
            <person name="Wang Y."/>
            <person name="Ye J."/>
            <person name="Ju F."/>
            <person name="Liu L."/>
            <person name="Boyd J.A."/>
            <person name="Deng Y."/>
            <person name="Parks D.H."/>
            <person name="Jiang X."/>
            <person name="Yin X."/>
            <person name="Woodcroft B.J."/>
            <person name="Tyson G.W."/>
            <person name="Hugenholtz P."/>
            <person name="Polz M.F."/>
            <person name="Zhang T."/>
        </authorList>
    </citation>
    <scope>NUCLEOTIDE SEQUENCE</scope>
    <source>
        <strain evidence="2">HKST-UBA11</strain>
    </source>
</reference>
<evidence type="ECO:0000313" key="2">
    <source>
        <dbReference type="EMBL" id="MCA9385940.1"/>
    </source>
</evidence>
<reference evidence="2" key="1">
    <citation type="submission" date="2020-04" db="EMBL/GenBank/DDBJ databases">
        <authorList>
            <person name="Zhang T."/>
        </authorList>
    </citation>
    <scope>NUCLEOTIDE SEQUENCE</scope>
    <source>
        <strain evidence="2">HKST-UBA11</strain>
    </source>
</reference>
<dbReference type="EMBL" id="JAGQLH010000059">
    <property type="protein sequence ID" value="MCA9385940.1"/>
    <property type="molecule type" value="Genomic_DNA"/>
</dbReference>
<feature type="transmembrane region" description="Helical" evidence="1">
    <location>
        <begin position="35"/>
        <end position="54"/>
    </location>
</feature>
<accession>A0A955L8F3</accession>
<feature type="transmembrane region" description="Helical" evidence="1">
    <location>
        <begin position="133"/>
        <end position="154"/>
    </location>
</feature>
<feature type="transmembrane region" description="Helical" evidence="1">
    <location>
        <begin position="6"/>
        <end position="23"/>
    </location>
</feature>
<dbReference type="Proteomes" id="UP000754563">
    <property type="component" value="Unassembled WGS sequence"/>
</dbReference>
<evidence type="ECO:0000313" key="3">
    <source>
        <dbReference type="Proteomes" id="UP000754563"/>
    </source>
</evidence>